<sequence>MTSQKLVWLFTLLLCCCFFAVVSMKTPTSPPTTSKPYLPEVTMVTKPKILLAEVGSNVSMDCEFKMATYSLFDNPQLWTKQQLPGDELELNLMGIRSEKIQNLTRSVLVFIGIRNYRYSLESVYPY</sequence>
<evidence type="ECO:0000313" key="3">
    <source>
        <dbReference type="EnsemblMetazoa" id="HelroP180603"/>
    </source>
</evidence>
<name>T1FG30_HELRO</name>
<reference evidence="4" key="1">
    <citation type="submission" date="2012-12" db="EMBL/GenBank/DDBJ databases">
        <authorList>
            <person name="Hellsten U."/>
            <person name="Grimwood J."/>
            <person name="Chapman J.A."/>
            <person name="Shapiro H."/>
            <person name="Aerts A."/>
            <person name="Otillar R.P."/>
            <person name="Terry A.Y."/>
            <person name="Boore J.L."/>
            <person name="Simakov O."/>
            <person name="Marletaz F."/>
            <person name="Cho S.-J."/>
            <person name="Edsinger-Gonzales E."/>
            <person name="Havlak P."/>
            <person name="Kuo D.-H."/>
            <person name="Larsson T."/>
            <person name="Lv J."/>
            <person name="Arendt D."/>
            <person name="Savage R."/>
            <person name="Osoegawa K."/>
            <person name="de Jong P."/>
            <person name="Lindberg D.R."/>
            <person name="Seaver E.C."/>
            <person name="Weisblat D.A."/>
            <person name="Putnam N.H."/>
            <person name="Grigoriev I.V."/>
            <person name="Rokhsar D.S."/>
        </authorList>
    </citation>
    <scope>NUCLEOTIDE SEQUENCE</scope>
</reference>
<dbReference type="AlphaFoldDB" id="T1FG30"/>
<reference evidence="2 4" key="2">
    <citation type="journal article" date="2013" name="Nature">
        <title>Insights into bilaterian evolution from three spiralian genomes.</title>
        <authorList>
            <person name="Simakov O."/>
            <person name="Marletaz F."/>
            <person name="Cho S.J."/>
            <person name="Edsinger-Gonzales E."/>
            <person name="Havlak P."/>
            <person name="Hellsten U."/>
            <person name="Kuo D.H."/>
            <person name="Larsson T."/>
            <person name="Lv J."/>
            <person name="Arendt D."/>
            <person name="Savage R."/>
            <person name="Osoegawa K."/>
            <person name="de Jong P."/>
            <person name="Grimwood J."/>
            <person name="Chapman J.A."/>
            <person name="Shapiro H."/>
            <person name="Aerts A."/>
            <person name="Otillar R.P."/>
            <person name="Terry A.Y."/>
            <person name="Boore J.L."/>
            <person name="Grigoriev I.V."/>
            <person name="Lindberg D.R."/>
            <person name="Seaver E.C."/>
            <person name="Weisblat D.A."/>
            <person name="Putnam N.H."/>
            <person name="Rokhsar D.S."/>
        </authorList>
    </citation>
    <scope>NUCLEOTIDE SEQUENCE</scope>
</reference>
<dbReference type="EMBL" id="AMQM01007284">
    <property type="status" value="NOT_ANNOTATED_CDS"/>
    <property type="molecule type" value="Genomic_DNA"/>
</dbReference>
<protein>
    <recommendedName>
        <fullName evidence="5">Immunoglobulin V-set domain-containing protein</fullName>
    </recommendedName>
</protein>
<dbReference type="EMBL" id="AMQM01007283">
    <property type="status" value="NOT_ANNOTATED_CDS"/>
    <property type="molecule type" value="Genomic_DNA"/>
</dbReference>
<proteinExistence type="predicted"/>
<dbReference type="InParanoid" id="T1FG30"/>
<dbReference type="GeneID" id="20207779"/>
<evidence type="ECO:0000256" key="1">
    <source>
        <dbReference type="SAM" id="SignalP"/>
    </source>
</evidence>
<dbReference type="CTD" id="20207779"/>
<dbReference type="EnsemblMetazoa" id="HelroT180603">
    <property type="protein sequence ID" value="HelroP180603"/>
    <property type="gene ID" value="HelroG180603"/>
</dbReference>
<evidence type="ECO:0000313" key="2">
    <source>
        <dbReference type="EMBL" id="ESN93737.1"/>
    </source>
</evidence>
<reference evidence="3" key="3">
    <citation type="submission" date="2015-06" db="UniProtKB">
        <authorList>
            <consortium name="EnsemblMetazoa"/>
        </authorList>
    </citation>
    <scope>IDENTIFICATION</scope>
</reference>
<keyword evidence="4" id="KW-1185">Reference proteome</keyword>
<dbReference type="KEGG" id="hro:HELRODRAFT_180603"/>
<evidence type="ECO:0008006" key="5">
    <source>
        <dbReference type="Google" id="ProtNLM"/>
    </source>
</evidence>
<feature type="signal peptide" evidence="1">
    <location>
        <begin position="1"/>
        <end position="24"/>
    </location>
</feature>
<dbReference type="EMBL" id="KB097594">
    <property type="protein sequence ID" value="ESN93737.1"/>
    <property type="molecule type" value="Genomic_DNA"/>
</dbReference>
<accession>T1FG30</accession>
<dbReference type="Proteomes" id="UP000015101">
    <property type="component" value="Unassembled WGS sequence"/>
</dbReference>
<gene>
    <name evidence="3" type="primary">20207779</name>
    <name evidence="2" type="ORF">HELRODRAFT_180603</name>
</gene>
<evidence type="ECO:0000313" key="4">
    <source>
        <dbReference type="Proteomes" id="UP000015101"/>
    </source>
</evidence>
<organism evidence="3 4">
    <name type="scientific">Helobdella robusta</name>
    <name type="common">Californian leech</name>
    <dbReference type="NCBI Taxonomy" id="6412"/>
    <lineage>
        <taxon>Eukaryota</taxon>
        <taxon>Metazoa</taxon>
        <taxon>Spiralia</taxon>
        <taxon>Lophotrochozoa</taxon>
        <taxon>Annelida</taxon>
        <taxon>Clitellata</taxon>
        <taxon>Hirudinea</taxon>
        <taxon>Rhynchobdellida</taxon>
        <taxon>Glossiphoniidae</taxon>
        <taxon>Helobdella</taxon>
    </lineage>
</organism>
<dbReference type="HOGENOM" id="CLU_1983984_0_0_1"/>
<dbReference type="RefSeq" id="XP_009028159.1">
    <property type="nucleotide sequence ID" value="XM_009029911.1"/>
</dbReference>
<feature type="chain" id="PRO_5010980621" description="Immunoglobulin V-set domain-containing protein" evidence="1">
    <location>
        <begin position="25"/>
        <end position="126"/>
    </location>
</feature>
<keyword evidence="1" id="KW-0732">Signal</keyword>